<proteinExistence type="predicted"/>
<reference evidence="1 2" key="1">
    <citation type="journal article" date="2017" name="PLoS Biol.">
        <title>The sea cucumber genome provides insights into morphological evolution and visceral regeneration.</title>
        <authorList>
            <person name="Zhang X."/>
            <person name="Sun L."/>
            <person name="Yuan J."/>
            <person name="Sun Y."/>
            <person name="Gao Y."/>
            <person name="Zhang L."/>
            <person name="Li S."/>
            <person name="Dai H."/>
            <person name="Hamel J.F."/>
            <person name="Liu C."/>
            <person name="Yu Y."/>
            <person name="Liu S."/>
            <person name="Lin W."/>
            <person name="Guo K."/>
            <person name="Jin S."/>
            <person name="Xu P."/>
            <person name="Storey K.B."/>
            <person name="Huan P."/>
            <person name="Zhang T."/>
            <person name="Zhou Y."/>
            <person name="Zhang J."/>
            <person name="Lin C."/>
            <person name="Li X."/>
            <person name="Xing L."/>
            <person name="Huo D."/>
            <person name="Sun M."/>
            <person name="Wang L."/>
            <person name="Mercier A."/>
            <person name="Li F."/>
            <person name="Yang H."/>
            <person name="Xiang J."/>
        </authorList>
    </citation>
    <scope>NUCLEOTIDE SEQUENCE [LARGE SCALE GENOMIC DNA]</scope>
    <source>
        <strain evidence="1">Shaxun</strain>
        <tissue evidence="1">Muscle</tissue>
    </source>
</reference>
<keyword evidence="2" id="KW-1185">Reference proteome</keyword>
<gene>
    <name evidence="1" type="ORF">BSL78_11163</name>
</gene>
<comment type="caution">
    <text evidence="1">The sequence shown here is derived from an EMBL/GenBank/DDBJ whole genome shotgun (WGS) entry which is preliminary data.</text>
</comment>
<evidence type="ECO:0000313" key="2">
    <source>
        <dbReference type="Proteomes" id="UP000230750"/>
    </source>
</evidence>
<name>A0A2G8KVG5_STIJA</name>
<organism evidence="1 2">
    <name type="scientific">Stichopus japonicus</name>
    <name type="common">Sea cucumber</name>
    <dbReference type="NCBI Taxonomy" id="307972"/>
    <lineage>
        <taxon>Eukaryota</taxon>
        <taxon>Metazoa</taxon>
        <taxon>Echinodermata</taxon>
        <taxon>Eleutherozoa</taxon>
        <taxon>Echinozoa</taxon>
        <taxon>Holothuroidea</taxon>
        <taxon>Aspidochirotacea</taxon>
        <taxon>Aspidochirotida</taxon>
        <taxon>Stichopodidae</taxon>
        <taxon>Apostichopus</taxon>
    </lineage>
</organism>
<evidence type="ECO:0000313" key="1">
    <source>
        <dbReference type="EMBL" id="PIK51955.1"/>
    </source>
</evidence>
<dbReference type="OrthoDB" id="6252479at2759"/>
<protein>
    <submittedName>
        <fullName evidence="1">Uncharacterized protein</fullName>
    </submittedName>
</protein>
<sequence>MENKLFFPLLLKDRHPSVEIASWNIDRGKLRRKELLNQAKEGGRRKRATEIQQLKLSFRTGNAEGVLIFIKSGQNLLFLRWKIRCSATRTVSGTTPRERSSCTVSKQTIGSGITSPSNVRTVVTLHMDDTEKTRNFNGLPHDFTGLELTVDSRRYGPDV</sequence>
<dbReference type="Proteomes" id="UP000230750">
    <property type="component" value="Unassembled WGS sequence"/>
</dbReference>
<accession>A0A2G8KVG5</accession>
<dbReference type="AlphaFoldDB" id="A0A2G8KVG5"/>
<dbReference type="EMBL" id="MRZV01000349">
    <property type="protein sequence ID" value="PIK51955.1"/>
    <property type="molecule type" value="Genomic_DNA"/>
</dbReference>